<feature type="transmembrane region" description="Helical" evidence="1">
    <location>
        <begin position="32"/>
        <end position="51"/>
    </location>
</feature>
<keyword evidence="1" id="KW-1133">Transmembrane helix</keyword>
<sequence>MFASLPLLLGIFYIRRTSCRVFYFLIEVDCNFYLYLSLILAFLVKMPMIFVHF</sequence>
<name>A0A170ZE87_TRIIF</name>
<evidence type="ECO:0000313" key="2">
    <source>
        <dbReference type="EMBL" id="JAS00874.1"/>
    </source>
</evidence>
<keyword evidence="1" id="KW-0812">Transmembrane</keyword>
<protein>
    <submittedName>
        <fullName evidence="2">NADH dehydrogenase subunit 4</fullName>
        <ecNumber evidence="2">1.6.5.11</ecNumber>
        <ecNumber evidence="2">1.6.5.3</ecNumber>
        <ecNumber evidence="2">1.6.99.3</ecNumber>
    </submittedName>
</protein>
<dbReference type="EC" id="1.6.5.11" evidence="2"/>
<organism evidence="2">
    <name type="scientific">Triatoma infestans</name>
    <name type="common">Assassin bug</name>
    <dbReference type="NCBI Taxonomy" id="30076"/>
    <lineage>
        <taxon>Eukaryota</taxon>
        <taxon>Metazoa</taxon>
        <taxon>Ecdysozoa</taxon>
        <taxon>Arthropoda</taxon>
        <taxon>Hexapoda</taxon>
        <taxon>Insecta</taxon>
        <taxon>Pterygota</taxon>
        <taxon>Neoptera</taxon>
        <taxon>Paraneoptera</taxon>
        <taxon>Hemiptera</taxon>
        <taxon>Heteroptera</taxon>
        <taxon>Panheteroptera</taxon>
        <taxon>Cimicomorpha</taxon>
        <taxon>Reduviidae</taxon>
        <taxon>Triatominae</taxon>
        <taxon>Triatoma</taxon>
    </lineage>
</organism>
<keyword evidence="1" id="KW-0472">Membrane</keyword>
<accession>A0A170ZE87</accession>
<dbReference type="AlphaFoldDB" id="A0A170ZE87"/>
<proteinExistence type="predicted"/>
<dbReference type="EC" id="1.6.99.3" evidence="2"/>
<reference evidence="2" key="1">
    <citation type="submission" date="2016-04" db="EMBL/GenBank/DDBJ databases">
        <authorList>
            <person name="Calderon-Fernandez G.M.Sr."/>
        </authorList>
    </citation>
    <scope>NUCLEOTIDE SEQUENCE</scope>
    <source>
        <strain evidence="2">Int1</strain>
        <tissue evidence="2">Integument</tissue>
    </source>
</reference>
<dbReference type="EMBL" id="GEMB01002307">
    <property type="protein sequence ID" value="JAS00874.1"/>
    <property type="molecule type" value="Transcribed_RNA"/>
</dbReference>
<evidence type="ECO:0000256" key="1">
    <source>
        <dbReference type="SAM" id="Phobius"/>
    </source>
</evidence>
<keyword evidence="2" id="KW-0560">Oxidoreductase</keyword>
<dbReference type="EC" id="1.6.5.3" evidence="2"/>
<reference evidence="2" key="2">
    <citation type="journal article" date="2017" name="J. Med. Entomol.">
        <title>Transcriptome Analysis of the Triatoma infestans (Hemiptera: Reduviidae) Integument.</title>
        <authorList>
            <person name="Calderon-Fernandez G.M."/>
            <person name="Moriconi D.E."/>
            <person name="Dulbecco A.B."/>
            <person name="Juarez M.P."/>
        </authorList>
    </citation>
    <scope>NUCLEOTIDE SEQUENCE</scope>
    <source>
        <strain evidence="2">Int1</strain>
        <tissue evidence="2">Integument</tissue>
    </source>
</reference>
<dbReference type="GO" id="GO:0016491">
    <property type="term" value="F:oxidoreductase activity"/>
    <property type="evidence" value="ECO:0007669"/>
    <property type="project" value="UniProtKB-KW"/>
</dbReference>